<keyword evidence="1" id="KW-0676">Redox-active center</keyword>
<dbReference type="GO" id="GO:0015036">
    <property type="term" value="F:disulfide oxidoreductase activity"/>
    <property type="evidence" value="ECO:0007669"/>
    <property type="project" value="UniProtKB-ARBA"/>
</dbReference>
<dbReference type="PANTHER" id="PTHR42852">
    <property type="entry name" value="THIOL:DISULFIDE INTERCHANGE PROTEIN DSBE"/>
    <property type="match status" value="1"/>
</dbReference>
<dbReference type="Gene3D" id="3.40.30.10">
    <property type="entry name" value="Glutaredoxin"/>
    <property type="match status" value="1"/>
</dbReference>
<dbReference type="InterPro" id="IPR000866">
    <property type="entry name" value="AhpC/TSA"/>
</dbReference>
<dbReference type="GO" id="GO:0016209">
    <property type="term" value="F:antioxidant activity"/>
    <property type="evidence" value="ECO:0007669"/>
    <property type="project" value="InterPro"/>
</dbReference>
<keyword evidence="4" id="KW-1185">Reference proteome</keyword>
<evidence type="ECO:0000256" key="1">
    <source>
        <dbReference type="ARBA" id="ARBA00023284"/>
    </source>
</evidence>
<dbReference type="SUPFAM" id="SSF52833">
    <property type="entry name" value="Thioredoxin-like"/>
    <property type="match status" value="1"/>
</dbReference>
<dbReference type="OrthoDB" id="9811352at2"/>
<reference evidence="4" key="1">
    <citation type="submission" date="2016-10" db="EMBL/GenBank/DDBJ databases">
        <authorList>
            <person name="Varghese N."/>
            <person name="Submissions S."/>
        </authorList>
    </citation>
    <scope>NUCLEOTIDE SEQUENCE [LARGE SCALE GENOMIC DNA]</scope>
    <source>
        <strain evidence="4">Nm69</strain>
    </source>
</reference>
<keyword evidence="3" id="KW-0413">Isomerase</keyword>
<gene>
    <name evidence="3" type="ORF">SAMN05216302_100494</name>
</gene>
<dbReference type="InterPro" id="IPR013766">
    <property type="entry name" value="Thioredoxin_domain"/>
</dbReference>
<accession>A0A1I3YPW1</accession>
<dbReference type="Proteomes" id="UP000199533">
    <property type="component" value="Unassembled WGS sequence"/>
</dbReference>
<dbReference type="InterPro" id="IPR017937">
    <property type="entry name" value="Thioredoxin_CS"/>
</dbReference>
<dbReference type="AlphaFoldDB" id="A0A1I3YPW1"/>
<feature type="domain" description="Thioredoxin" evidence="2">
    <location>
        <begin position="17"/>
        <end position="152"/>
    </location>
</feature>
<dbReference type="InterPro" id="IPR050553">
    <property type="entry name" value="Thioredoxin_ResA/DsbE_sf"/>
</dbReference>
<dbReference type="PROSITE" id="PS00194">
    <property type="entry name" value="THIOREDOXIN_1"/>
    <property type="match status" value="1"/>
</dbReference>
<proteinExistence type="predicted"/>
<protein>
    <submittedName>
        <fullName evidence="3">Thiol-disulfide isomerase or thioredoxin</fullName>
    </submittedName>
</protein>
<dbReference type="GO" id="GO:0016853">
    <property type="term" value="F:isomerase activity"/>
    <property type="evidence" value="ECO:0007669"/>
    <property type="project" value="UniProtKB-KW"/>
</dbReference>
<dbReference type="CDD" id="cd02966">
    <property type="entry name" value="TlpA_like_family"/>
    <property type="match status" value="1"/>
</dbReference>
<dbReference type="PROSITE" id="PS51352">
    <property type="entry name" value="THIOREDOXIN_2"/>
    <property type="match status" value="1"/>
</dbReference>
<dbReference type="InterPro" id="IPR036249">
    <property type="entry name" value="Thioredoxin-like_sf"/>
</dbReference>
<dbReference type="STRING" id="52441.SAMN05216302_100494"/>
<dbReference type="Pfam" id="PF00578">
    <property type="entry name" value="AhpC-TSA"/>
    <property type="match status" value="1"/>
</dbReference>
<sequence length="152" mass="17525">MFILRQRFYLVLGLMLLLLVIEVKAFQFHDTDGKIHTLADYKGRWVIINFWATWCPPCLEEIPELIALYEDRKDIMVIGVAMEFSDPEVVMAFVEKMSISYPTVLGTRRIASQLDEISMLPSTYFFDPDGKPAARKLGIVTRESIESFINAR</sequence>
<evidence type="ECO:0000259" key="2">
    <source>
        <dbReference type="PROSITE" id="PS51352"/>
    </source>
</evidence>
<organism evidence="3 4">
    <name type="scientific">Nitrosomonas aestuarii</name>
    <dbReference type="NCBI Taxonomy" id="52441"/>
    <lineage>
        <taxon>Bacteria</taxon>
        <taxon>Pseudomonadati</taxon>
        <taxon>Pseudomonadota</taxon>
        <taxon>Betaproteobacteria</taxon>
        <taxon>Nitrosomonadales</taxon>
        <taxon>Nitrosomonadaceae</taxon>
        <taxon>Nitrosomonas</taxon>
    </lineage>
</organism>
<dbReference type="RefSeq" id="WP_090697330.1">
    <property type="nucleotide sequence ID" value="NZ_FOSP01000004.1"/>
</dbReference>
<evidence type="ECO:0000313" key="3">
    <source>
        <dbReference type="EMBL" id="SFK33810.1"/>
    </source>
</evidence>
<dbReference type="EMBL" id="FOSP01000004">
    <property type="protein sequence ID" value="SFK33810.1"/>
    <property type="molecule type" value="Genomic_DNA"/>
</dbReference>
<evidence type="ECO:0000313" key="4">
    <source>
        <dbReference type="Proteomes" id="UP000199533"/>
    </source>
</evidence>
<name>A0A1I3YPW1_9PROT</name>
<dbReference type="PANTHER" id="PTHR42852:SF13">
    <property type="entry name" value="PROTEIN DIPZ"/>
    <property type="match status" value="1"/>
</dbReference>